<evidence type="ECO:0000313" key="2">
    <source>
        <dbReference type="Proteomes" id="UP000643672"/>
    </source>
</evidence>
<sequence length="37" mass="4200">MTLGDLCINMNDWQIVCFIYAKVSLTASTENITQAYK</sequence>
<comment type="caution">
    <text evidence="1">The sequence shown here is derived from an EMBL/GenBank/DDBJ whole genome shotgun (WGS) entry which is preliminary data.</text>
</comment>
<dbReference type="Proteomes" id="UP000643672">
    <property type="component" value="Unassembled WGS sequence"/>
</dbReference>
<dbReference type="EMBL" id="CAESAQ020000052">
    <property type="protein sequence ID" value="CAB5498968.1"/>
    <property type="molecule type" value="Genomic_DNA"/>
</dbReference>
<accession>A0A8H8XCG0</accession>
<keyword evidence="2" id="KW-1185">Reference proteome</keyword>
<proteinExistence type="predicted"/>
<protein>
    <submittedName>
        <fullName evidence="1">Uncharacterized protein</fullName>
    </submittedName>
</protein>
<dbReference type="AlphaFoldDB" id="A0A8H8XCG0"/>
<reference evidence="1 2" key="1">
    <citation type="submission" date="2020-05" db="EMBL/GenBank/DDBJ databases">
        <authorList>
            <person name="Petersen J."/>
            <person name="Sayavedra L."/>
        </authorList>
    </citation>
    <scope>NUCLEOTIDE SEQUENCE [LARGE SCALE GENOMIC DNA]</scope>
    <source>
        <strain evidence="1">B thermophilus SOXS</strain>
    </source>
</reference>
<gene>
    <name evidence="1" type="ORF">THERMOS_943</name>
</gene>
<evidence type="ECO:0000313" key="1">
    <source>
        <dbReference type="EMBL" id="CAB5498968.1"/>
    </source>
</evidence>
<organism evidence="1 2">
    <name type="scientific">Bathymodiolus thermophilus thioautotrophic gill symbiont</name>
    <dbReference type="NCBI Taxonomy" id="2360"/>
    <lineage>
        <taxon>Bacteria</taxon>
        <taxon>Pseudomonadati</taxon>
        <taxon>Pseudomonadota</taxon>
        <taxon>Gammaproteobacteria</taxon>
        <taxon>sulfur-oxidizing symbionts</taxon>
    </lineage>
</organism>
<name>A0A8H8XCG0_9GAMM</name>